<evidence type="ECO:0000259" key="16">
    <source>
        <dbReference type="PROSITE" id="PS01180"/>
    </source>
</evidence>
<dbReference type="FunFam" id="2.10.25.10:FF:000260">
    <property type="entry name" value="Notch receptor 4"/>
    <property type="match status" value="1"/>
</dbReference>
<dbReference type="PANTHER" id="PTHR24251">
    <property type="entry name" value="OVOCHYMASE-RELATED"/>
    <property type="match status" value="1"/>
</dbReference>
<feature type="domain" description="EGF-like" evidence="17">
    <location>
        <begin position="378"/>
        <end position="420"/>
    </location>
</feature>
<feature type="domain" description="CUB" evidence="16">
    <location>
        <begin position="3268"/>
        <end position="3385"/>
    </location>
</feature>
<dbReference type="FunFam" id="2.10.25.10:FF:000038">
    <property type="entry name" value="Fibrillin 2"/>
    <property type="match status" value="1"/>
</dbReference>
<comment type="subcellular location">
    <subcellularLocation>
        <location evidence="1">Cell membrane</location>
        <topology evidence="1">Peripheral membrane protein</topology>
    </subcellularLocation>
</comment>
<feature type="domain" description="CUB" evidence="16">
    <location>
        <begin position="504"/>
        <end position="621"/>
    </location>
</feature>
<dbReference type="SMR" id="B3M4D1"/>
<keyword evidence="11 14" id="KW-1015">Disulfide bond</keyword>
<dbReference type="GO" id="GO:0005509">
    <property type="term" value="F:calcium ion binding"/>
    <property type="evidence" value="ECO:0007669"/>
    <property type="project" value="InterPro"/>
</dbReference>
<dbReference type="Pfam" id="PF00008">
    <property type="entry name" value="EGF"/>
    <property type="match status" value="2"/>
</dbReference>
<evidence type="ECO:0000256" key="4">
    <source>
        <dbReference type="ARBA" id="ARBA00022536"/>
    </source>
</evidence>
<dbReference type="CDD" id="cd00041">
    <property type="entry name" value="CUB"/>
    <property type="match status" value="16"/>
</dbReference>
<feature type="domain" description="CUB" evidence="16">
    <location>
        <begin position="1182"/>
        <end position="1288"/>
    </location>
</feature>
<evidence type="ECO:0000313" key="19">
    <source>
        <dbReference type="Proteomes" id="UP000007801"/>
    </source>
</evidence>
<feature type="domain" description="EGF-like" evidence="17">
    <location>
        <begin position="155"/>
        <end position="191"/>
    </location>
</feature>
<keyword evidence="7" id="KW-0677">Repeat</keyword>
<gene>
    <name evidence="18" type="primary">Dana\GF25293</name>
    <name evidence="18" type="synonym">dana_GLEANR_9974</name>
    <name evidence="18" type="ORF">GF25293</name>
</gene>
<dbReference type="KEGG" id="dan:6507916"/>
<evidence type="ECO:0000256" key="15">
    <source>
        <dbReference type="SAM" id="SignalP"/>
    </source>
</evidence>
<name>B3M4D1_DROAN</name>
<dbReference type="Pfam" id="PF12661">
    <property type="entry name" value="hEGF"/>
    <property type="match status" value="1"/>
</dbReference>
<feature type="signal peptide" evidence="15">
    <location>
        <begin position="1"/>
        <end position="23"/>
    </location>
</feature>
<feature type="domain" description="CUB" evidence="16">
    <location>
        <begin position="1401"/>
        <end position="1515"/>
    </location>
</feature>
<keyword evidence="4 14" id="KW-0245">EGF-like domain</keyword>
<feature type="domain" description="CUB" evidence="16">
    <location>
        <begin position="2211"/>
        <end position="2326"/>
    </location>
</feature>
<evidence type="ECO:0000259" key="17">
    <source>
        <dbReference type="PROSITE" id="PS50026"/>
    </source>
</evidence>
<dbReference type="eggNOG" id="KOG4292">
    <property type="taxonomic scope" value="Eukaryota"/>
</dbReference>
<dbReference type="FunFam" id="2.10.25.10:FF:000007">
    <property type="entry name" value="Delta-like protein"/>
    <property type="match status" value="1"/>
</dbReference>
<feature type="disulfide bond" evidence="14">
    <location>
        <begin position="181"/>
        <end position="190"/>
    </location>
</feature>
<evidence type="ECO:0000256" key="6">
    <source>
        <dbReference type="ARBA" id="ARBA00022729"/>
    </source>
</evidence>
<dbReference type="Proteomes" id="UP000007801">
    <property type="component" value="Unassembled WGS sequence"/>
</dbReference>
<dbReference type="GO" id="GO:0005886">
    <property type="term" value="C:plasma membrane"/>
    <property type="evidence" value="ECO:0007669"/>
    <property type="project" value="UniProtKB-SubCell"/>
</dbReference>
<proteinExistence type="predicted"/>
<keyword evidence="3" id="KW-1003">Cell membrane</keyword>
<evidence type="ECO:0000256" key="5">
    <source>
        <dbReference type="ARBA" id="ARBA00022723"/>
    </source>
</evidence>
<evidence type="ECO:0000256" key="12">
    <source>
        <dbReference type="ARBA" id="ARBA00023180"/>
    </source>
</evidence>
<feature type="domain" description="EGF-like" evidence="17">
    <location>
        <begin position="461"/>
        <end position="498"/>
    </location>
</feature>
<feature type="domain" description="CUB" evidence="16">
    <location>
        <begin position="1067"/>
        <end position="1178"/>
    </location>
</feature>
<dbReference type="InterPro" id="IPR049883">
    <property type="entry name" value="NOTCH1_EGF-like"/>
</dbReference>
<evidence type="ECO:0000256" key="3">
    <source>
        <dbReference type="ARBA" id="ARBA00022475"/>
    </source>
</evidence>
<feature type="domain" description="CUB" evidence="16">
    <location>
        <begin position="1743"/>
        <end position="1853"/>
    </location>
</feature>
<evidence type="ECO:0000256" key="14">
    <source>
        <dbReference type="PROSITE-ProRule" id="PRU00076"/>
    </source>
</evidence>
<dbReference type="CDD" id="cd00054">
    <property type="entry name" value="EGF_CA"/>
    <property type="match status" value="6"/>
</dbReference>
<feature type="disulfide bond" evidence="13">
    <location>
        <begin position="3492"/>
        <end position="3519"/>
    </location>
</feature>
<comment type="caution">
    <text evidence="14">Lacks conserved residue(s) required for the propagation of feature annotation.</text>
</comment>
<evidence type="ECO:0000256" key="7">
    <source>
        <dbReference type="ARBA" id="ARBA00022737"/>
    </source>
</evidence>
<feature type="disulfide bond" evidence="14">
    <location>
        <begin position="488"/>
        <end position="497"/>
    </location>
</feature>
<dbReference type="InterPro" id="IPR000859">
    <property type="entry name" value="CUB_dom"/>
</dbReference>
<dbReference type="Pfam" id="PF00431">
    <property type="entry name" value="CUB"/>
    <property type="match status" value="16"/>
</dbReference>
<feature type="domain" description="CUB" evidence="16">
    <location>
        <begin position="2090"/>
        <end position="2208"/>
    </location>
</feature>
<dbReference type="STRING" id="7217.B3M4D1"/>
<dbReference type="PROSITE" id="PS00022">
    <property type="entry name" value="EGF_1"/>
    <property type="match status" value="4"/>
</dbReference>
<evidence type="ECO:0000256" key="8">
    <source>
        <dbReference type="ARBA" id="ARBA00022837"/>
    </source>
</evidence>
<reference evidence="18 19" key="1">
    <citation type="journal article" date="2007" name="Nature">
        <title>Evolution of genes and genomes on the Drosophila phylogeny.</title>
        <authorList>
            <consortium name="Drosophila 12 Genomes Consortium"/>
            <person name="Clark A.G."/>
            <person name="Eisen M.B."/>
            <person name="Smith D.R."/>
            <person name="Bergman C.M."/>
            <person name="Oliver B."/>
            <person name="Markow T.A."/>
            <person name="Kaufman T.C."/>
            <person name="Kellis M."/>
            <person name="Gelbart W."/>
            <person name="Iyer V.N."/>
            <person name="Pollard D.A."/>
            <person name="Sackton T.B."/>
            <person name="Larracuente A.M."/>
            <person name="Singh N.D."/>
            <person name="Abad J.P."/>
            <person name="Abt D.N."/>
            <person name="Adryan B."/>
            <person name="Aguade M."/>
            <person name="Akashi H."/>
            <person name="Anderson W.W."/>
            <person name="Aquadro C.F."/>
            <person name="Ardell D.H."/>
            <person name="Arguello R."/>
            <person name="Artieri C.G."/>
            <person name="Barbash D.A."/>
            <person name="Barker D."/>
            <person name="Barsanti P."/>
            <person name="Batterham P."/>
            <person name="Batzoglou S."/>
            <person name="Begun D."/>
            <person name="Bhutkar A."/>
            <person name="Blanco E."/>
            <person name="Bosak S.A."/>
            <person name="Bradley R.K."/>
            <person name="Brand A.D."/>
            <person name="Brent M.R."/>
            <person name="Brooks A.N."/>
            <person name="Brown R.H."/>
            <person name="Butlin R.K."/>
            <person name="Caggese C."/>
            <person name="Calvi B.R."/>
            <person name="Bernardo de Carvalho A."/>
            <person name="Caspi A."/>
            <person name="Castrezana S."/>
            <person name="Celniker S.E."/>
            <person name="Chang J.L."/>
            <person name="Chapple C."/>
            <person name="Chatterji S."/>
            <person name="Chinwalla A."/>
            <person name="Civetta A."/>
            <person name="Clifton S.W."/>
            <person name="Comeron J.M."/>
            <person name="Costello J.C."/>
            <person name="Coyne J.A."/>
            <person name="Daub J."/>
            <person name="David R.G."/>
            <person name="Delcher A.L."/>
            <person name="Delehaunty K."/>
            <person name="Do C.B."/>
            <person name="Ebling H."/>
            <person name="Edwards K."/>
            <person name="Eickbush T."/>
            <person name="Evans J.D."/>
            <person name="Filipski A."/>
            <person name="Findeiss S."/>
            <person name="Freyhult E."/>
            <person name="Fulton L."/>
            <person name="Fulton R."/>
            <person name="Garcia A.C."/>
            <person name="Gardiner A."/>
            <person name="Garfield D.A."/>
            <person name="Garvin B.E."/>
            <person name="Gibson G."/>
            <person name="Gilbert D."/>
            <person name="Gnerre S."/>
            <person name="Godfrey J."/>
            <person name="Good R."/>
            <person name="Gotea V."/>
            <person name="Gravely B."/>
            <person name="Greenberg A.J."/>
            <person name="Griffiths-Jones S."/>
            <person name="Gross S."/>
            <person name="Guigo R."/>
            <person name="Gustafson E.A."/>
            <person name="Haerty W."/>
            <person name="Hahn M.W."/>
            <person name="Halligan D.L."/>
            <person name="Halpern A.L."/>
            <person name="Halter G.M."/>
            <person name="Han M.V."/>
            <person name="Heger A."/>
            <person name="Hillier L."/>
            <person name="Hinrichs A.S."/>
            <person name="Holmes I."/>
            <person name="Hoskins R.A."/>
            <person name="Hubisz M.J."/>
            <person name="Hultmark D."/>
            <person name="Huntley M.A."/>
            <person name="Jaffe D.B."/>
            <person name="Jagadeeshan S."/>
            <person name="Jeck W.R."/>
            <person name="Johnson J."/>
            <person name="Jones C.D."/>
            <person name="Jordan W.C."/>
            <person name="Karpen G.H."/>
            <person name="Kataoka E."/>
            <person name="Keightley P.D."/>
            <person name="Kheradpour P."/>
            <person name="Kirkness E.F."/>
            <person name="Koerich L.B."/>
            <person name="Kristiansen K."/>
            <person name="Kudrna D."/>
            <person name="Kulathinal R.J."/>
            <person name="Kumar S."/>
            <person name="Kwok R."/>
            <person name="Lander E."/>
            <person name="Langley C.H."/>
            <person name="Lapoint R."/>
            <person name="Lazzaro B.P."/>
            <person name="Lee S.J."/>
            <person name="Levesque L."/>
            <person name="Li R."/>
            <person name="Lin C.F."/>
            <person name="Lin M.F."/>
            <person name="Lindblad-Toh K."/>
            <person name="Llopart A."/>
            <person name="Long M."/>
            <person name="Low L."/>
            <person name="Lozovsky E."/>
            <person name="Lu J."/>
            <person name="Luo M."/>
            <person name="Machado C.A."/>
            <person name="Makalowski W."/>
            <person name="Marzo M."/>
            <person name="Matsuda M."/>
            <person name="Matzkin L."/>
            <person name="McAllister B."/>
            <person name="McBride C.S."/>
            <person name="McKernan B."/>
            <person name="McKernan K."/>
            <person name="Mendez-Lago M."/>
            <person name="Minx P."/>
            <person name="Mollenhauer M.U."/>
            <person name="Montooth K."/>
            <person name="Mount S.M."/>
            <person name="Mu X."/>
            <person name="Myers E."/>
            <person name="Negre B."/>
            <person name="Newfeld S."/>
            <person name="Nielsen R."/>
            <person name="Noor M.A."/>
            <person name="O'Grady P."/>
            <person name="Pachter L."/>
            <person name="Papaceit M."/>
            <person name="Parisi M.J."/>
            <person name="Parisi M."/>
            <person name="Parts L."/>
            <person name="Pedersen J.S."/>
            <person name="Pesole G."/>
            <person name="Phillippy A.M."/>
            <person name="Ponting C.P."/>
            <person name="Pop M."/>
            <person name="Porcelli D."/>
            <person name="Powell J.R."/>
            <person name="Prohaska S."/>
            <person name="Pruitt K."/>
            <person name="Puig M."/>
            <person name="Quesneville H."/>
            <person name="Ram K.R."/>
            <person name="Rand D."/>
            <person name="Rasmussen M.D."/>
            <person name="Reed L.K."/>
            <person name="Reenan R."/>
            <person name="Reily A."/>
            <person name="Remington K.A."/>
            <person name="Rieger T.T."/>
            <person name="Ritchie M.G."/>
            <person name="Robin C."/>
            <person name="Rogers Y.H."/>
            <person name="Rohde C."/>
            <person name="Rozas J."/>
            <person name="Rubenfield M.J."/>
            <person name="Ruiz A."/>
            <person name="Russo S."/>
            <person name="Salzberg S.L."/>
            <person name="Sanchez-Gracia A."/>
            <person name="Saranga D.J."/>
            <person name="Sato H."/>
            <person name="Schaeffer S.W."/>
            <person name="Schatz M.C."/>
            <person name="Schlenke T."/>
            <person name="Schwartz R."/>
            <person name="Segarra C."/>
            <person name="Singh R.S."/>
            <person name="Sirot L."/>
            <person name="Sirota M."/>
            <person name="Sisneros N.B."/>
            <person name="Smith C.D."/>
            <person name="Smith T.F."/>
            <person name="Spieth J."/>
            <person name="Stage D.E."/>
            <person name="Stark A."/>
            <person name="Stephan W."/>
            <person name="Strausberg R.L."/>
            <person name="Strempel S."/>
            <person name="Sturgill D."/>
            <person name="Sutton G."/>
            <person name="Sutton G.G."/>
            <person name="Tao W."/>
            <person name="Teichmann S."/>
            <person name="Tobari Y.N."/>
            <person name="Tomimura Y."/>
            <person name="Tsolas J.M."/>
            <person name="Valente V.L."/>
            <person name="Venter E."/>
            <person name="Venter J.C."/>
            <person name="Vicario S."/>
            <person name="Vieira F.G."/>
            <person name="Vilella A.J."/>
            <person name="Villasante A."/>
            <person name="Walenz B."/>
            <person name="Wang J."/>
            <person name="Wasserman M."/>
            <person name="Watts T."/>
            <person name="Wilson D."/>
            <person name="Wilson R.K."/>
            <person name="Wing R.A."/>
            <person name="Wolfner M.F."/>
            <person name="Wong A."/>
            <person name="Wong G.K."/>
            <person name="Wu C.I."/>
            <person name="Wu G."/>
            <person name="Yamamoto D."/>
            <person name="Yang H.P."/>
            <person name="Yang S.P."/>
            <person name="Yorke J.A."/>
            <person name="Yoshida K."/>
            <person name="Zdobnov E."/>
            <person name="Zhang P."/>
            <person name="Zhang Y."/>
            <person name="Zimin A.V."/>
            <person name="Baldwin J."/>
            <person name="Abdouelleil A."/>
            <person name="Abdulkadir J."/>
            <person name="Abebe A."/>
            <person name="Abera B."/>
            <person name="Abreu J."/>
            <person name="Acer S.C."/>
            <person name="Aftuck L."/>
            <person name="Alexander A."/>
            <person name="An P."/>
            <person name="Anderson E."/>
            <person name="Anderson S."/>
            <person name="Arachi H."/>
            <person name="Azer M."/>
            <person name="Bachantsang P."/>
            <person name="Barry A."/>
            <person name="Bayul T."/>
            <person name="Berlin A."/>
            <person name="Bessette D."/>
            <person name="Bloom T."/>
            <person name="Blye J."/>
            <person name="Boguslavskiy L."/>
            <person name="Bonnet C."/>
            <person name="Boukhgalter B."/>
            <person name="Bourzgui I."/>
            <person name="Brown A."/>
            <person name="Cahill P."/>
            <person name="Channer S."/>
            <person name="Cheshatsang Y."/>
            <person name="Chuda L."/>
            <person name="Citroen M."/>
            <person name="Collymore A."/>
            <person name="Cooke P."/>
            <person name="Costello M."/>
            <person name="D'Aco K."/>
            <person name="Daza R."/>
            <person name="De Haan G."/>
            <person name="DeGray S."/>
            <person name="DeMaso C."/>
            <person name="Dhargay N."/>
            <person name="Dooley K."/>
            <person name="Dooley E."/>
            <person name="Doricent M."/>
            <person name="Dorje P."/>
            <person name="Dorjee K."/>
            <person name="Dupes A."/>
            <person name="Elong R."/>
            <person name="Falk J."/>
            <person name="Farina A."/>
            <person name="Faro S."/>
            <person name="Ferguson D."/>
            <person name="Fisher S."/>
            <person name="Foley C.D."/>
            <person name="Franke A."/>
            <person name="Friedrich D."/>
            <person name="Gadbois L."/>
            <person name="Gearin G."/>
            <person name="Gearin C.R."/>
            <person name="Giannoukos G."/>
            <person name="Goode T."/>
            <person name="Graham J."/>
            <person name="Grandbois E."/>
            <person name="Grewal S."/>
            <person name="Gyaltsen K."/>
            <person name="Hafez N."/>
            <person name="Hagos B."/>
            <person name="Hall J."/>
            <person name="Henson C."/>
            <person name="Hollinger A."/>
            <person name="Honan T."/>
            <person name="Huard M.D."/>
            <person name="Hughes L."/>
            <person name="Hurhula B."/>
            <person name="Husby M.E."/>
            <person name="Kamat A."/>
            <person name="Kanga B."/>
            <person name="Kashin S."/>
            <person name="Khazanovich D."/>
            <person name="Kisner P."/>
            <person name="Lance K."/>
            <person name="Lara M."/>
            <person name="Lee W."/>
            <person name="Lennon N."/>
            <person name="Letendre F."/>
            <person name="LeVine R."/>
            <person name="Lipovsky A."/>
            <person name="Liu X."/>
            <person name="Liu J."/>
            <person name="Liu S."/>
            <person name="Lokyitsang T."/>
            <person name="Lokyitsang Y."/>
            <person name="Lubonja R."/>
            <person name="Lui A."/>
            <person name="MacDonald P."/>
            <person name="Magnisalis V."/>
            <person name="Maru K."/>
            <person name="Matthews C."/>
            <person name="McCusker W."/>
            <person name="McDonough S."/>
            <person name="Mehta T."/>
            <person name="Meldrim J."/>
            <person name="Meneus L."/>
            <person name="Mihai O."/>
            <person name="Mihalev A."/>
            <person name="Mihova T."/>
            <person name="Mittelman R."/>
            <person name="Mlenga V."/>
            <person name="Montmayeur A."/>
            <person name="Mulrain L."/>
            <person name="Navidi A."/>
            <person name="Naylor J."/>
            <person name="Negash T."/>
            <person name="Nguyen T."/>
            <person name="Nguyen N."/>
            <person name="Nicol R."/>
            <person name="Norbu C."/>
            <person name="Norbu N."/>
            <person name="Novod N."/>
            <person name="O'Neill B."/>
            <person name="Osman S."/>
            <person name="Markiewicz E."/>
            <person name="Oyono O.L."/>
            <person name="Patti C."/>
            <person name="Phunkhang P."/>
            <person name="Pierre F."/>
            <person name="Priest M."/>
            <person name="Raghuraman S."/>
            <person name="Rege F."/>
            <person name="Reyes R."/>
            <person name="Rise C."/>
            <person name="Rogov P."/>
            <person name="Ross K."/>
            <person name="Ryan E."/>
            <person name="Settipalli S."/>
            <person name="Shea T."/>
            <person name="Sherpa N."/>
            <person name="Shi L."/>
            <person name="Shih D."/>
            <person name="Sparrow T."/>
            <person name="Spaulding J."/>
            <person name="Stalker J."/>
            <person name="Stange-Thomann N."/>
            <person name="Stavropoulos S."/>
            <person name="Stone C."/>
            <person name="Strader C."/>
            <person name="Tesfaye S."/>
            <person name="Thomson T."/>
            <person name="Thoulutsang Y."/>
            <person name="Thoulutsang D."/>
            <person name="Topham K."/>
            <person name="Topping I."/>
            <person name="Tsamla T."/>
            <person name="Vassiliev H."/>
            <person name="Vo A."/>
            <person name="Wangchuk T."/>
            <person name="Wangdi T."/>
            <person name="Weiand M."/>
            <person name="Wilkinson J."/>
            <person name="Wilson A."/>
            <person name="Yadav S."/>
            <person name="Young G."/>
            <person name="Yu Q."/>
            <person name="Zembek L."/>
            <person name="Zhong D."/>
            <person name="Zimmer A."/>
            <person name="Zwirko Z."/>
            <person name="Jaffe D.B."/>
            <person name="Alvarez P."/>
            <person name="Brockman W."/>
            <person name="Butler J."/>
            <person name="Chin C."/>
            <person name="Gnerre S."/>
            <person name="Grabherr M."/>
            <person name="Kleber M."/>
            <person name="Mauceli E."/>
            <person name="MacCallum I."/>
        </authorList>
    </citation>
    <scope>NUCLEOTIDE SEQUENCE [LARGE SCALE GENOMIC DNA]</scope>
    <source>
        <strain evidence="19">Tucson 14024-0371.13</strain>
    </source>
</reference>
<dbReference type="FunFam" id="2.60.120.290:FF:000005">
    <property type="entry name" value="Procollagen C-endopeptidase enhancer 1"/>
    <property type="match status" value="2"/>
</dbReference>
<dbReference type="InParanoid" id="B3M4D1"/>
<feature type="domain" description="CUB" evidence="16">
    <location>
        <begin position="625"/>
        <end position="741"/>
    </location>
</feature>
<feature type="domain" description="CUB" evidence="16">
    <location>
        <begin position="3030"/>
        <end position="3144"/>
    </location>
</feature>
<dbReference type="FunFam" id="2.60.120.290:FF:000013">
    <property type="entry name" value="Membrane frizzled-related protein"/>
    <property type="match status" value="1"/>
</dbReference>
<feature type="domain" description="EGF-like" evidence="17">
    <location>
        <begin position="193"/>
        <end position="235"/>
    </location>
</feature>
<feature type="domain" description="CUB" evidence="16">
    <location>
        <begin position="747"/>
        <end position="857"/>
    </location>
</feature>
<sequence length="3607" mass="402683">MPLKYSSLSIVLFLCLQILSIKGSPDDLGQRAKISRKPNDNLVIEAGRDQNITLRLMGDASSLLINDVNVVTMLRRRKSILAGRAAVARREPLSVDVVKDQFRGVERKMTRMQNRVFNSRNNTLRGSFSQRNLRRQLRRVERLRATLLTLTANLAMDECMGNPCKNGGTCYDAYLAFQCVCAAGWQGPTCEDDVNECSEFAGTDLAGCLNNGQCINTPGSFSCVCRNGFSGTHCRVRRNSCLGVGASELCGEHGTCIQTSNAAGYVCVCNQGWTWADANATAATASPCSRDVNECEPRVNPCHSECINLPGSFRCGPCPPGYTGDGRICRDVDECAGEDNGGCSLQPRVRCFNTEGSHICGRCPPGWIGDGRNCTAANSNSCDHEQICHPQAKCEYISGTMVCTCPVGSYGHGYGSDGCTRDPNRKPCDEHPCLNNGTCVENGRGTSCICQPGYMGALCNSSDACHPSPCLNGGSCRLLPGNTYQCYCPAGFTGTECAHRRIYCGVTLRGPVGVLNFPPNANDGTYQANERCPFIIRTDPGFILNLTFTQFDLQESPDCSADFLQVHDGSSLTTPMIGRFCGSRLPQGNGTLITSQHQAFLWFRSDNQTHSKGFRVVWNSLNFSCGETLDNLTLGQNGVLRSPGYPGQASPGLDCRWDLIAPYGTRLLLRFYAIHLGSSDLGAENCTEDYLKVYDSDRKLLQACRSAQPEPLHSSSNSIVMKFHTDNQRSDSSFQLHYEVVSGDPGCGGVFTEPSGIISGLMQFEVCLYLIEQPNGTQVKLFFDHVHLLNSENCTMQKIEIFDGRTPESRLMQRLCGPMVREMEPLTSSSNVILVRYEYGLTGLNLDYTFTLSYKRVCGGSFYGNSGIITTPNYPNSYPVDMTCIYNITLLSGFLADINITDLSFGTSDNEKQEYYLDMYLSRGEEPQRFVKSASNLHMVSQSNVLSLVFHGSSNGRGLRLQYTNIRSPTCGGYITKVKGRILVALRHFCQLIYELPGRKKLRAESLGYNATTYVYDNSTSPGTLIQSYIGHFEDYFYGDVITIILRPGNGIDLVDLSYELVKEVECGATFNTRFGYIMSPNWPNPYSPNTDCTWHIQAPVGHRLELIVKNFTLEGMGEWFGDWLEIRNGHGEDSPLIGRYSSNIPARIPSYSHDLFLKFHSDSSIEMLGFLLQWQQTGAGCGGTLTSATGSIHSPHLQFEKSAVACDWRIVVAEGSRVSLNLKSSTQSICDRFLVIYDGPTTSSHAMNMVCNGTTALKLRSTGNRVLVRYDVSADVDMNFELDYETECRVRLEGLEGAIESPNFPESYLPNLNCEWDIRGGGRSNHLELVFSHLSLETREDHLVLIDMQDNEVVHEQHLYMEDFRLPSYTSLGNRLLLQFTSDYMIERQGFRAEYRRLGCGEHFRQIGGSFESPKLPFSVDMECDWIITAPEGKQIMLLLHEVHFEPSQSACGNTDVIKVTAPAGFNKTVDLYVGCHEETQTQHFRSPGHELRVHFVGGSTPARKYFKASYVQVPPKCGGSITASNGIITTPGFHDIQDSSNLENFTTSVECIWIVQVTNSYGIRLWFDQLNLTDSANCSASFVELTKLEADGTEQFLEKACGEETPRISVVHGQKLQVRFKAQAGSWGRFAMHFQSQCGGPLRNGQGYLRSRMDEACDWRFSSPEGTKMYLHFNNLECPKCTLPSGNCTAGLQILNDDDEVILFQMCASHPANLVVPANNVRILSNGIRLQAEYSSLENTCGGNISLPRSSLSSPNYPDSYPANVECIWTIDTKPGNALEVSFESLDIVRSEHCNEDFLELRNDFPGQLIGVYCDNKMPTGSLVVKSPLWIKFRSAPGHSAGGFRLNWNYVHNMEITTGANGVIESPPPLFVRGEEEPFSWRIYVSRDMVLVLDFEEYIAGLMLFDGYDDTGLEVKIEASPWRFTSSSNVILLKTTNAELNRFRIKWHALSGEVAEGNITSQASNECTKEYIIGSPTLSRTSPGYPIGYRPNLKCEWIFKPANPTRHVIATISDLQLEEFPECSADYLKVQTSNDLSHWKDALHVCQMISNSSVPKPTVHGTPNLRLEFHSDASISGKGFRVHFHTACGSNLTGTVGTILWSTIIGEPSCSWHIEVRPGRKIDITIQYYSGRVWNTARGACQTFGVIYDGLDALAPLLPKGKFCNQYGFRTTSYRTNGSHAFVKYNQPVNAPDHLENRWNLTFREFSECDGKIQLTQLAPSYEIKSPGYPYLPHPHADCTWMVLAPVGETISVDFGDPVELNRRHCNEEFVEMFDGSTTLARKLIRTCRKPKATIRTTRNMLLIHYQSDLDEPSGGFRLNVSLSKCGGQFTGQLGTLNSENYPIPGGYSRPSECVYSIRLPKDNYIFLNITDLHIPYDANGMSSEKTSDRLEIVDLANEGAQLAVLDGSTVTPTTLTLTTNAVAIRFLAISNVNNFRGFKINYRRAYGTCSRTVDNDSGTLEVSAMEPSTWVRICRWMITVPKGQRVRLEFLNLPDIRIVNRNDTNRSVGIRYMVGLPQLTFYNDPNSLSKITEIRLNGTYKGSGIVESTDNFMLVSIITNQMDLSRTVLRARYSSSEASVCPWNIGDQASGTLSIQSLSQLTSYFCSIQFVGNIGTTITFKVEEYLFVTKGSPAVTFRDDDFRMADKPMSFNVTNTFVSLSTKSGRVTLLNSERVMLKRFRASYRRHNCGGLHLASEDLSIGTPEFLNTVDEDYGEVECVWTLTSSRGYYLVGNVSLTDSCEQEYIVIFSGSIEVDRYCRGMLNKTTVLSRPTSRILYHSERRVPGRSIFTLVARKSLGSGSIIRVARRPSAPVTINSIDYVNNMEKIWEFEAENAPSLRVEFQGRFFIESSPNCSNDRLSIESYNKTISEYEEIISLCGRQPPGVLSVQSTRLRVIFRTNSNITGDGFSFIVSPSCDVIIRATFDLQTLRNPRSLADFGNFNCSYEFFTETEHQLVVNVKGRVRPWNKEFCKMNHFEVYRRDGQGVENSVGRMCPDFEVNGYGRLRLQIQSTSPRFFDISFQLIGCGGNYSEPFALRPPQDEEAGKYAHNTKCQWRVTAPPQHAIVLEFKYFDLEESSRCQFDSLSVYRGGVVSEQPVRKLCGNQTVPPTIMVDSNEALIESVTDASNNHRGFLASVRFTPNCNEPVTLDADVPRMNLMRTYQVNASEWMLCYFTATVPPGYRLSVEMRKLQLNDGSCNTCSHIEIVDKNAINNQSLGKYYGLGSNRTKLFSSYGDLTIQLSAKASRARNISFELILQMEKTVCGPSEFEIKANESVTVGLQYDNTTKGYDGSIDCHWSIRAQGDVEFDLRWLRLKDFSPKTGKCEDYLKISKSYRLQYLCGDFNKTYKFIHNLSNFPLEFNFHSEEFEESMGFEIVARAKPACNRNYTAISQEIAAIDLNNCTEYILVPEGYSITLFISTVSFTEASSRFLNITDVKTNKTMFLSTESGWDPRTIFTTTNELRIESHELEILNMFYYSTKNNLPSGCGGEIIVSGNNPIYLKNPPYEGRNHSVCSWHLTVPPGTPLRISFNDFNMGPEVNCNLDNLKFYESDTTKVSLLKSFCGSTVPQDFTLTNSGVIIVAKKSPNFDGLGFFLNISPVFA</sequence>
<evidence type="ECO:0000256" key="10">
    <source>
        <dbReference type="ARBA" id="ARBA00023136"/>
    </source>
</evidence>
<evidence type="ECO:0000313" key="18">
    <source>
        <dbReference type="EMBL" id="EDV39401.2"/>
    </source>
</evidence>
<dbReference type="InterPro" id="IPR000742">
    <property type="entry name" value="EGF"/>
</dbReference>
<feature type="domain" description="EGF-like" evidence="17">
    <location>
        <begin position="424"/>
        <end position="460"/>
    </location>
</feature>
<evidence type="ECO:0000256" key="13">
    <source>
        <dbReference type="PROSITE-ProRule" id="PRU00059"/>
    </source>
</evidence>
<dbReference type="PROSITE" id="PS01186">
    <property type="entry name" value="EGF_2"/>
    <property type="match status" value="4"/>
</dbReference>
<dbReference type="PROSITE" id="PS00010">
    <property type="entry name" value="ASX_HYDROXYL"/>
    <property type="match status" value="2"/>
</dbReference>
<dbReference type="InterPro" id="IPR018097">
    <property type="entry name" value="EGF_Ca-bd_CS"/>
</dbReference>
<dbReference type="PROSITE" id="PS01187">
    <property type="entry name" value="EGF_CA"/>
    <property type="match status" value="2"/>
</dbReference>
<protein>
    <recommendedName>
        <fullName evidence="20">Cubilin homolog</fullName>
    </recommendedName>
</protein>
<dbReference type="OrthoDB" id="10009301at2759"/>
<feature type="disulfide bond" evidence="13">
    <location>
        <begin position="3030"/>
        <end position="3057"/>
    </location>
</feature>
<dbReference type="Pfam" id="PF07645">
    <property type="entry name" value="EGF_CA"/>
    <property type="match status" value="3"/>
</dbReference>
<evidence type="ECO:0008006" key="20">
    <source>
        <dbReference type="Google" id="ProtNLM"/>
    </source>
</evidence>
<dbReference type="PROSITE" id="PS50026">
    <property type="entry name" value="EGF_3"/>
    <property type="match status" value="6"/>
</dbReference>
<dbReference type="EMBL" id="CH902618">
    <property type="protein sequence ID" value="EDV39401.2"/>
    <property type="molecule type" value="Genomic_DNA"/>
</dbReference>
<evidence type="ECO:0000256" key="1">
    <source>
        <dbReference type="ARBA" id="ARBA00004202"/>
    </source>
</evidence>
<evidence type="ECO:0000256" key="2">
    <source>
        <dbReference type="ARBA" id="ARBA00022448"/>
    </source>
</evidence>
<dbReference type="InterPro" id="IPR000152">
    <property type="entry name" value="EGF-type_Asp/Asn_hydroxyl_site"/>
</dbReference>
<dbReference type="Gene3D" id="2.10.25.10">
    <property type="entry name" value="Laminin"/>
    <property type="match status" value="6"/>
</dbReference>
<feature type="disulfide bond" evidence="14">
    <location>
        <begin position="225"/>
        <end position="234"/>
    </location>
</feature>
<feature type="chain" id="PRO_5006454503" description="Cubilin homolog" evidence="15">
    <location>
        <begin position="24"/>
        <end position="3607"/>
    </location>
</feature>
<organism evidence="18 19">
    <name type="scientific">Drosophila ananassae</name>
    <name type="common">Fruit fly</name>
    <dbReference type="NCBI Taxonomy" id="7217"/>
    <lineage>
        <taxon>Eukaryota</taxon>
        <taxon>Metazoa</taxon>
        <taxon>Ecdysozoa</taxon>
        <taxon>Arthropoda</taxon>
        <taxon>Hexapoda</taxon>
        <taxon>Insecta</taxon>
        <taxon>Pterygota</taxon>
        <taxon>Neoptera</taxon>
        <taxon>Endopterygota</taxon>
        <taxon>Diptera</taxon>
        <taxon>Brachycera</taxon>
        <taxon>Muscomorpha</taxon>
        <taxon>Ephydroidea</taxon>
        <taxon>Drosophilidae</taxon>
        <taxon>Drosophila</taxon>
        <taxon>Sophophora</taxon>
    </lineage>
</organism>
<dbReference type="SMART" id="SM00179">
    <property type="entry name" value="EGF_CA"/>
    <property type="match status" value="7"/>
</dbReference>
<feature type="disulfide bond" evidence="14">
    <location>
        <begin position="250"/>
        <end position="267"/>
    </location>
</feature>
<dbReference type="SUPFAM" id="SSF57196">
    <property type="entry name" value="EGF/Laminin"/>
    <property type="match status" value="5"/>
</dbReference>
<keyword evidence="19" id="KW-1185">Reference proteome</keyword>
<evidence type="ECO:0000256" key="11">
    <source>
        <dbReference type="ARBA" id="ARBA00023157"/>
    </source>
</evidence>
<feature type="domain" description="CUB" evidence="16">
    <location>
        <begin position="2452"/>
        <end position="2579"/>
    </location>
</feature>
<keyword evidence="10" id="KW-0472">Membrane</keyword>
<keyword evidence="5" id="KW-0479">Metal-binding</keyword>
<dbReference type="GO" id="GO:0015031">
    <property type="term" value="P:protein transport"/>
    <property type="evidence" value="ECO:0007669"/>
    <property type="project" value="UniProtKB-KW"/>
</dbReference>
<feature type="domain" description="CUB" evidence="16">
    <location>
        <begin position="1969"/>
        <end position="2089"/>
    </location>
</feature>
<keyword evidence="9" id="KW-0653">Protein transport</keyword>
<feature type="domain" description="CUB" evidence="16">
    <location>
        <begin position="1289"/>
        <end position="1399"/>
    </location>
</feature>
<keyword evidence="6 15" id="KW-0732">Signal</keyword>
<keyword evidence="12" id="KW-0325">Glycoprotein</keyword>
<dbReference type="SMART" id="SM00181">
    <property type="entry name" value="EGF"/>
    <property type="match status" value="8"/>
</dbReference>
<feature type="domain" description="CUB" evidence="16">
    <location>
        <begin position="2803"/>
        <end position="2919"/>
    </location>
</feature>
<dbReference type="InterPro" id="IPR013032">
    <property type="entry name" value="EGF-like_CS"/>
</dbReference>
<keyword evidence="2" id="KW-0813">Transport</keyword>
<feature type="domain" description="CUB" evidence="16">
    <location>
        <begin position="858"/>
        <end position="966"/>
    </location>
</feature>
<feature type="disulfide bond" evidence="14">
    <location>
        <begin position="450"/>
        <end position="459"/>
    </location>
</feature>
<keyword evidence="8" id="KW-0106">Calcium</keyword>
<dbReference type="SMART" id="SM00042">
    <property type="entry name" value="CUB"/>
    <property type="match status" value="19"/>
</dbReference>
<dbReference type="FunFam" id="2.10.25.10:FF:000379">
    <property type="entry name" value="Cubilin"/>
    <property type="match status" value="1"/>
</dbReference>
<dbReference type="PROSITE" id="PS01180">
    <property type="entry name" value="CUB"/>
    <property type="match status" value="20"/>
</dbReference>
<dbReference type="SUPFAM" id="SSF49854">
    <property type="entry name" value="Spermadhesin, CUB domain"/>
    <property type="match status" value="20"/>
</dbReference>
<feature type="domain" description="CUB" evidence="16">
    <location>
        <begin position="1519"/>
        <end position="1639"/>
    </location>
</feature>
<feature type="domain" description="EGF-like" evidence="17">
    <location>
        <begin position="237"/>
        <end position="279"/>
    </location>
</feature>
<feature type="domain" description="CUB" evidence="16">
    <location>
        <begin position="3492"/>
        <end position="3605"/>
    </location>
</feature>
<feature type="domain" description="CUB" evidence="16">
    <location>
        <begin position="2692"/>
        <end position="2800"/>
    </location>
</feature>
<dbReference type="HOGENOM" id="CLU_000172_0_0_1"/>
<dbReference type="InterPro" id="IPR001881">
    <property type="entry name" value="EGF-like_Ca-bd_dom"/>
</dbReference>
<feature type="domain" description="CUB" evidence="16">
    <location>
        <begin position="2328"/>
        <end position="2448"/>
    </location>
</feature>
<evidence type="ECO:0000256" key="9">
    <source>
        <dbReference type="ARBA" id="ARBA00022927"/>
    </source>
</evidence>
<accession>B3M4D1</accession>
<dbReference type="GeneID" id="6507916"/>
<dbReference type="Gene3D" id="2.60.120.290">
    <property type="entry name" value="Spermadhesin, CUB domain"/>
    <property type="match status" value="19"/>
</dbReference>
<dbReference type="InterPro" id="IPR035914">
    <property type="entry name" value="Sperma_CUB_dom_sf"/>
</dbReference>